<gene>
    <name evidence="1" type="ORF">M8818_001266</name>
</gene>
<organism evidence="1 2">
    <name type="scientific">Zalaria obscura</name>
    <dbReference type="NCBI Taxonomy" id="2024903"/>
    <lineage>
        <taxon>Eukaryota</taxon>
        <taxon>Fungi</taxon>
        <taxon>Dikarya</taxon>
        <taxon>Ascomycota</taxon>
        <taxon>Pezizomycotina</taxon>
        <taxon>Dothideomycetes</taxon>
        <taxon>Dothideomycetidae</taxon>
        <taxon>Dothideales</taxon>
        <taxon>Zalariaceae</taxon>
        <taxon>Zalaria</taxon>
    </lineage>
</organism>
<evidence type="ECO:0000313" key="1">
    <source>
        <dbReference type="EMBL" id="KAK8217508.1"/>
    </source>
</evidence>
<reference evidence="1" key="1">
    <citation type="submission" date="2024-02" db="EMBL/GenBank/DDBJ databases">
        <title>Metagenome Assembled Genome of Zalaria obscura JY119.</title>
        <authorList>
            <person name="Vighnesh L."/>
            <person name="Jagadeeshwari U."/>
            <person name="Venkata Ramana C."/>
            <person name="Sasikala C."/>
        </authorList>
    </citation>
    <scope>NUCLEOTIDE SEQUENCE</scope>
    <source>
        <strain evidence="1">JY119</strain>
    </source>
</reference>
<proteinExistence type="predicted"/>
<comment type="caution">
    <text evidence="1">The sequence shown here is derived from an EMBL/GenBank/DDBJ whole genome shotgun (WGS) entry which is preliminary data.</text>
</comment>
<sequence length="108" mass="11243">MSSSAVTQKNQGQVAKQQHEPKQAAAYESKEASASANASAGLNLNIFGAISGAFSGKSKKQQQPDGSSVENREERSHVQGAGAGRLDAAGAANAEARSREERAKIMEK</sequence>
<dbReference type="Proteomes" id="UP001320706">
    <property type="component" value="Unassembled WGS sequence"/>
</dbReference>
<evidence type="ECO:0000313" key="2">
    <source>
        <dbReference type="Proteomes" id="UP001320706"/>
    </source>
</evidence>
<keyword evidence="2" id="KW-1185">Reference proteome</keyword>
<protein>
    <submittedName>
        <fullName evidence="1">Uncharacterized protein</fullName>
    </submittedName>
</protein>
<accession>A0ACC3SNU1</accession>
<dbReference type="EMBL" id="JAMKPW020000005">
    <property type="protein sequence ID" value="KAK8217508.1"/>
    <property type="molecule type" value="Genomic_DNA"/>
</dbReference>
<name>A0ACC3SNU1_9PEZI</name>